<dbReference type="RefSeq" id="WP_404671723.1">
    <property type="nucleotide sequence ID" value="NZ_JBJDPD010000001.1"/>
</dbReference>
<protein>
    <submittedName>
        <fullName evidence="2">Host specificity protein J</fullName>
    </submittedName>
</protein>
<dbReference type="InterPro" id="IPR032876">
    <property type="entry name" value="J_dom"/>
</dbReference>
<comment type="caution">
    <text evidence="2">The sequence shown here is derived from an EMBL/GenBank/DDBJ whole genome shotgun (WGS) entry which is preliminary data.</text>
</comment>
<evidence type="ECO:0000313" key="3">
    <source>
        <dbReference type="Proteomes" id="UP001620234"/>
    </source>
</evidence>
<gene>
    <name evidence="2" type="ORF">ACI2I3_00830</name>
</gene>
<proteinExistence type="predicted"/>
<sequence>MTAIAIKGAKAGQDKPRRPSIAKDSVASTSTAKLLYGLAEGEVWGLVDGGKSIRLDGTPLIDDAGNPNFEGVTWDFRAGTNEQEYIKGFPDVSNETPINVELRGDNPWIKAFTDTQLSAVRVRFKWNRLSKTNPDNGDVTGYKIDYAIDLQTDGGVYQNVLTTKIEDKTSAGYERTHRIDLPRSTTGWQIRVRRLTPNDPSEYIQDDMFIDAVAEVIDVKLAYPNTALLGLQYNAETFSSIAKLEAHVRGAIMRVPSNYDAVARTYTGIWDGTFKDAYSNNPAWAYFHLCTQWRGGLGERLDITMIDKWSLYALGQYCDQMVSDGQGGLEPRFTCNVYLQKQVDAYQVLQNLGGIFRAMSYWNGERIVLDADVPQDPVYTFSRANVIDGNLEYTGTRARDRHTLAKVAWDNPLNRFETEYEYIRDEKAMAKFGVKVLDLSAFGCTSQAQAQRAGLWALKTEQLETRQVSFGVGLDGFIPQVGNIINVSDELFAGRANGGRVSAVSESQYVVTLDRDVVTNVGDVLIVNGGGGQSERRTIKSVSGRKITLNVAFLAAEAQNVWAIETADLKLMRFRVMSITQNDNATFNISAIQHEPQKYDAIDFGTDVKPTEITIVNPDVVDAPTSVTIDSRHREVQGQMMTTLVIGWAQVKGAVAYDVEWRKDDGTWVKVPRTGNVSVEIEGVYSGNYTARVRAISAFDVQSQATTSALTEVQGKIGLPPTIVGLTATGILFGMDLKWGFASGSGDAAFTEIQVGSAPDVNVATLTQVSYPTNTHTITGLQGNLAQSYRARLVDKLGFKSPWSAWVTGTTDASADKVLDIIQGKITNSSLDTALRTEVAKIEDNGQAITLANGNIATINQDIQQIVNENGIIAGEVDTLQATVGDHTTSIQHSDSILDDLSAQSTTVLDVNGYVVGTGTYNDGKTGEFAVYADNFYVAPPVGKPNDVNGDSPFMVLTNPQVIDGVTVPAGTYMRNFYAPKGSIDTLQVANGAITTAKIGSLQVDTAQIANGAIETAKIANLAVDTLQIKGQAVTVSGLYFAEQLDTFNIAKTESEIAGVDLNPEGGSVAVSFGFESLVVSDYGDRDGATLILRLKRDNEVLRTISFSAARAAGTSLYENRISRNYITFATLLDAPPTGNRRYAVTAQAADTDEDEITLKIKARSLMVSGAKK</sequence>
<dbReference type="Pfam" id="PF24801">
    <property type="entry name" value="FNIII-A_GpJ"/>
    <property type="match status" value="1"/>
</dbReference>
<name>A0ABW8L4P7_9GAMM</name>
<dbReference type="EMBL" id="JBJDPD010000001">
    <property type="protein sequence ID" value="MFK3999879.1"/>
    <property type="molecule type" value="Genomic_DNA"/>
</dbReference>
<dbReference type="Pfam" id="PF13550">
    <property type="entry name" value="Phage-tail_3"/>
    <property type="match status" value="1"/>
</dbReference>
<dbReference type="PROSITE" id="PS50853">
    <property type="entry name" value="FN3"/>
    <property type="match status" value="1"/>
</dbReference>
<reference evidence="2 3" key="1">
    <citation type="submission" date="2024-11" db="EMBL/GenBank/DDBJ databases">
        <title>The Natural Products Discovery Center: Release of the First 8490 Sequenced Strains for Exploring Actinobacteria Biosynthetic Diversity.</title>
        <authorList>
            <person name="Kalkreuter E."/>
            <person name="Kautsar S.A."/>
            <person name="Yang D."/>
            <person name="Bader C.D."/>
            <person name="Teijaro C.N."/>
            <person name="Fluegel L."/>
            <person name="Davis C.M."/>
            <person name="Simpson J.R."/>
            <person name="Lauterbach L."/>
            <person name="Steele A.D."/>
            <person name="Gui C."/>
            <person name="Meng S."/>
            <person name="Li G."/>
            <person name="Viehrig K."/>
            <person name="Ye F."/>
            <person name="Su P."/>
            <person name="Kiefer A.F."/>
            <person name="Nichols A."/>
            <person name="Cepeda A.J."/>
            <person name="Yan W."/>
            <person name="Fan B."/>
            <person name="Jiang Y."/>
            <person name="Adhikari A."/>
            <person name="Zheng C.-J."/>
            <person name="Schuster L."/>
            <person name="Cowan T.M."/>
            <person name="Smanski M.J."/>
            <person name="Chevrette M.G."/>
            <person name="De Carvalho L.P.S."/>
            <person name="Shen B."/>
        </authorList>
    </citation>
    <scope>NUCLEOTIDE SEQUENCE [LARGE SCALE GENOMIC DNA]</scope>
    <source>
        <strain evidence="2 3">NPDC077433</strain>
    </source>
</reference>
<accession>A0ABW8L4P7</accession>
<dbReference type="InterPro" id="IPR055385">
    <property type="entry name" value="GpJ_HDII-ins2"/>
</dbReference>
<evidence type="ECO:0000259" key="1">
    <source>
        <dbReference type="PROSITE" id="PS50853"/>
    </source>
</evidence>
<organism evidence="2 3">
    <name type="scientific">Psychrobacter namhaensis</name>
    <dbReference type="NCBI Taxonomy" id="292734"/>
    <lineage>
        <taxon>Bacteria</taxon>
        <taxon>Pseudomonadati</taxon>
        <taxon>Pseudomonadota</taxon>
        <taxon>Gammaproteobacteria</taxon>
        <taxon>Moraxellales</taxon>
        <taxon>Moraxellaceae</taxon>
        <taxon>Psychrobacter</taxon>
    </lineage>
</organism>
<dbReference type="InterPro" id="IPR003961">
    <property type="entry name" value="FN3_dom"/>
</dbReference>
<evidence type="ECO:0000313" key="2">
    <source>
        <dbReference type="EMBL" id="MFK3999879.1"/>
    </source>
</evidence>
<dbReference type="Gene3D" id="2.60.40.10">
    <property type="entry name" value="Immunoglobulins"/>
    <property type="match status" value="1"/>
</dbReference>
<feature type="domain" description="Fibronectin type-III" evidence="1">
    <location>
        <begin position="720"/>
        <end position="814"/>
    </location>
</feature>
<dbReference type="InterPro" id="IPR013783">
    <property type="entry name" value="Ig-like_fold"/>
</dbReference>
<dbReference type="PANTHER" id="PTHR36251">
    <property type="entry name" value="FELS-1 PROPHAGE HOST SPECIFICITY PROTEIN-RELATED"/>
    <property type="match status" value="1"/>
</dbReference>
<keyword evidence="3" id="KW-1185">Reference proteome</keyword>
<dbReference type="PANTHER" id="PTHR36251:SF2">
    <property type="entry name" value="GIFSY-2 PROPHAGE HOST SPECIFICITY PROTEIN J, PHAGE LAMBDA"/>
    <property type="match status" value="1"/>
</dbReference>
<dbReference type="InterPro" id="IPR053171">
    <property type="entry name" value="Viral_Tip_Attach_Protein"/>
</dbReference>
<dbReference type="Proteomes" id="UP001620234">
    <property type="component" value="Unassembled WGS sequence"/>
</dbReference>